<sequence length="209" mass="23182">MGPSIWIPCATSKQGEGVSWSHIQPSLRSAPCDTLIILNCCFAANAVLGGMKGTNEILAASDRHSYAYTREGSFLRALIEVLAKLKDTRSSLTINMLRDRLDDYNKIDREKGTRIASPYHKRYPNLDHPSIKLQALLNSNTPVERPTASTQIPYPASFYVKVSLDSPGNASLDEWTSCFASANYPNAIKELYFYTEQSLRNGLMADDGK</sequence>
<dbReference type="RefSeq" id="XP_016264901.1">
    <property type="nucleotide sequence ID" value="XM_016403896.1"/>
</dbReference>
<reference evidence="1 2" key="1">
    <citation type="submission" date="2015-01" db="EMBL/GenBank/DDBJ databases">
        <title>The Genome Sequence of Exophiala oligosperma CBS72588.</title>
        <authorList>
            <consortium name="The Broad Institute Genomics Platform"/>
            <person name="Cuomo C."/>
            <person name="de Hoog S."/>
            <person name="Gorbushina A."/>
            <person name="Stielow B."/>
            <person name="Teixiera M."/>
            <person name="Abouelleil A."/>
            <person name="Chapman S.B."/>
            <person name="Priest M."/>
            <person name="Young S.K."/>
            <person name="Wortman J."/>
            <person name="Nusbaum C."/>
            <person name="Birren B."/>
        </authorList>
    </citation>
    <scope>NUCLEOTIDE SEQUENCE [LARGE SCALE GENOMIC DNA]</scope>
    <source>
        <strain evidence="1 2">CBS 72588</strain>
    </source>
</reference>
<protein>
    <submittedName>
        <fullName evidence="1">Uncharacterized protein</fullName>
    </submittedName>
</protein>
<evidence type="ECO:0000313" key="2">
    <source>
        <dbReference type="Proteomes" id="UP000053342"/>
    </source>
</evidence>
<dbReference type="AlphaFoldDB" id="A0A0D2DQA1"/>
<dbReference type="STRING" id="215243.A0A0D2DQA1"/>
<dbReference type="HOGENOM" id="CLU_1315428_0_0_1"/>
<organism evidence="1 2">
    <name type="scientific">Exophiala oligosperma</name>
    <dbReference type="NCBI Taxonomy" id="215243"/>
    <lineage>
        <taxon>Eukaryota</taxon>
        <taxon>Fungi</taxon>
        <taxon>Dikarya</taxon>
        <taxon>Ascomycota</taxon>
        <taxon>Pezizomycotina</taxon>
        <taxon>Eurotiomycetes</taxon>
        <taxon>Chaetothyriomycetidae</taxon>
        <taxon>Chaetothyriales</taxon>
        <taxon>Herpotrichiellaceae</taxon>
        <taxon>Exophiala</taxon>
    </lineage>
</organism>
<keyword evidence="2" id="KW-1185">Reference proteome</keyword>
<dbReference type="EMBL" id="KN847334">
    <property type="protein sequence ID" value="KIW44685.1"/>
    <property type="molecule type" value="Genomic_DNA"/>
</dbReference>
<dbReference type="GeneID" id="27355212"/>
<gene>
    <name evidence="1" type="ORF">PV06_03138</name>
</gene>
<proteinExistence type="predicted"/>
<dbReference type="VEuPathDB" id="FungiDB:PV06_03138"/>
<evidence type="ECO:0000313" key="1">
    <source>
        <dbReference type="EMBL" id="KIW44685.1"/>
    </source>
</evidence>
<accession>A0A0D2DQA1</accession>
<dbReference type="Proteomes" id="UP000053342">
    <property type="component" value="Unassembled WGS sequence"/>
</dbReference>
<name>A0A0D2DQA1_9EURO</name>
<dbReference type="OrthoDB" id="4156866at2759"/>